<accession>A0ABU2C4N4</accession>
<comment type="caution">
    <text evidence="1">The sequence shown here is derived from an EMBL/GenBank/DDBJ whole genome shotgun (WGS) entry which is preliminary data.</text>
</comment>
<dbReference type="SUPFAM" id="SSF53335">
    <property type="entry name" value="S-adenosyl-L-methionine-dependent methyltransferases"/>
    <property type="match status" value="1"/>
</dbReference>
<dbReference type="RefSeq" id="WP_310371147.1">
    <property type="nucleotide sequence ID" value="NZ_JAVDXT010000001.1"/>
</dbReference>
<keyword evidence="2" id="KW-1185">Reference proteome</keyword>
<dbReference type="Gene3D" id="3.40.50.150">
    <property type="entry name" value="Vaccinia Virus protein VP39"/>
    <property type="match status" value="1"/>
</dbReference>
<evidence type="ECO:0000313" key="1">
    <source>
        <dbReference type="EMBL" id="MDR7376296.1"/>
    </source>
</evidence>
<reference evidence="1 2" key="1">
    <citation type="submission" date="2023-07" db="EMBL/GenBank/DDBJ databases">
        <title>Sorghum-associated microbial communities from plants grown in Nebraska, USA.</title>
        <authorList>
            <person name="Schachtman D."/>
        </authorList>
    </citation>
    <scope>NUCLEOTIDE SEQUENCE [LARGE SCALE GENOMIC DNA]</scope>
    <source>
        <strain evidence="1 2">BE313</strain>
    </source>
</reference>
<protein>
    <recommendedName>
        <fullName evidence="3">Methyltransferase type 12</fullName>
    </recommendedName>
</protein>
<organism evidence="1 2">
    <name type="scientific">Rhodoferax ferrireducens</name>
    <dbReference type="NCBI Taxonomy" id="192843"/>
    <lineage>
        <taxon>Bacteria</taxon>
        <taxon>Pseudomonadati</taxon>
        <taxon>Pseudomonadota</taxon>
        <taxon>Betaproteobacteria</taxon>
        <taxon>Burkholderiales</taxon>
        <taxon>Comamonadaceae</taxon>
        <taxon>Rhodoferax</taxon>
    </lineage>
</organism>
<evidence type="ECO:0008006" key="3">
    <source>
        <dbReference type="Google" id="ProtNLM"/>
    </source>
</evidence>
<proteinExistence type="predicted"/>
<name>A0ABU2C4N4_9BURK</name>
<dbReference type="Proteomes" id="UP001180487">
    <property type="component" value="Unassembled WGS sequence"/>
</dbReference>
<sequence length="252" mass="28794">MPKDYKFFENLTYEDFQAMALNQELSSFEKIGFPDAYRDLYEQHIFEDVQLKMPALLQRDSVVFDIGCGCSTLPNLLIQSASKLNQKLILLDSFEMLSQLPESGSPLIRKFPARYPDCPDLLQELKGRVDAAIVYSVIQYVFAEGNIFDFLDRTLELLAPGGRILIGDIPNISMRKRFFSSETGIKSHQEFTNSNDIPNIEFNKIEAKQIDDSIMMSIVQRARSAGFHAFLLPQAKNLPMSNRREDILIVRP</sequence>
<evidence type="ECO:0000313" key="2">
    <source>
        <dbReference type="Proteomes" id="UP001180487"/>
    </source>
</evidence>
<dbReference type="InterPro" id="IPR029063">
    <property type="entry name" value="SAM-dependent_MTases_sf"/>
</dbReference>
<dbReference type="CDD" id="cd02440">
    <property type="entry name" value="AdoMet_MTases"/>
    <property type="match status" value="1"/>
</dbReference>
<gene>
    <name evidence="1" type="ORF">J2X19_000954</name>
</gene>
<dbReference type="EMBL" id="JAVDXT010000001">
    <property type="protein sequence ID" value="MDR7376296.1"/>
    <property type="molecule type" value="Genomic_DNA"/>
</dbReference>